<accession>A0A0F7ZKL3</accession>
<keyword evidence="10" id="KW-1185">Reference proteome</keyword>
<feature type="domain" description="Acyl-CoA oxidase/dehydrogenase middle" evidence="7">
    <location>
        <begin position="50"/>
        <end position="135"/>
    </location>
</feature>
<comment type="similarity">
    <text evidence="2 5">Belongs to the acyl-CoA dehydrogenase family.</text>
</comment>
<dbReference type="PANTHER" id="PTHR43884">
    <property type="entry name" value="ACYL-COA DEHYDROGENASE"/>
    <property type="match status" value="1"/>
</dbReference>
<gene>
    <name evidence="9" type="ORF">HIM_05287</name>
</gene>
<dbReference type="OrthoDB" id="9988775at2759"/>
<dbReference type="InterPro" id="IPR036250">
    <property type="entry name" value="AcylCo_DH-like_C"/>
</dbReference>
<keyword evidence="5" id="KW-0560">Oxidoreductase</keyword>
<evidence type="ECO:0008006" key="11">
    <source>
        <dbReference type="Google" id="ProtNLM"/>
    </source>
</evidence>
<reference evidence="9 10" key="1">
    <citation type="journal article" date="2014" name="Genome Biol. Evol.">
        <title>Comparative genomics and transcriptomics analyses reveal divergent lifestyle features of nematode endoparasitic fungus Hirsutella minnesotensis.</title>
        <authorList>
            <person name="Lai Y."/>
            <person name="Liu K."/>
            <person name="Zhang X."/>
            <person name="Zhang X."/>
            <person name="Li K."/>
            <person name="Wang N."/>
            <person name="Shu C."/>
            <person name="Wu Y."/>
            <person name="Wang C."/>
            <person name="Bushley K.E."/>
            <person name="Xiang M."/>
            <person name="Liu X."/>
        </authorList>
    </citation>
    <scope>NUCLEOTIDE SEQUENCE [LARGE SCALE GENOMIC DNA]</scope>
    <source>
        <strain evidence="9 10">3608</strain>
    </source>
</reference>
<evidence type="ECO:0000259" key="8">
    <source>
        <dbReference type="Pfam" id="PF02771"/>
    </source>
</evidence>
<dbReference type="PANTHER" id="PTHR43884:SF18">
    <property type="entry name" value="ISOVALERYL-COENZYME A DEHYDROGENASE"/>
    <property type="match status" value="1"/>
</dbReference>
<dbReference type="Proteomes" id="UP000054481">
    <property type="component" value="Unassembled WGS sequence"/>
</dbReference>
<dbReference type="SUPFAM" id="SSF47203">
    <property type="entry name" value="Acyl-CoA dehydrogenase C-terminal domain-like"/>
    <property type="match status" value="1"/>
</dbReference>
<evidence type="ECO:0000259" key="7">
    <source>
        <dbReference type="Pfam" id="PF02770"/>
    </source>
</evidence>
<dbReference type="InterPro" id="IPR046373">
    <property type="entry name" value="Acyl-CoA_Oxase/DH_mid-dom_sf"/>
</dbReference>
<dbReference type="InterPro" id="IPR037069">
    <property type="entry name" value="AcylCoA_DH/ox_N_sf"/>
</dbReference>
<feature type="domain" description="Acyl-CoA dehydrogenase/oxidase N-terminal" evidence="8">
    <location>
        <begin position="1"/>
        <end position="45"/>
    </location>
</feature>
<comment type="cofactor">
    <cofactor evidence="1 5">
        <name>FAD</name>
        <dbReference type="ChEBI" id="CHEBI:57692"/>
    </cofactor>
</comment>
<evidence type="ECO:0000256" key="4">
    <source>
        <dbReference type="ARBA" id="ARBA00022827"/>
    </source>
</evidence>
<name>A0A0F7ZKL3_9HYPO</name>
<dbReference type="InterPro" id="IPR006091">
    <property type="entry name" value="Acyl-CoA_Oxase/DH_mid-dom"/>
</dbReference>
<keyword evidence="3 5" id="KW-0285">Flavoprotein</keyword>
<evidence type="ECO:0000256" key="1">
    <source>
        <dbReference type="ARBA" id="ARBA00001974"/>
    </source>
</evidence>
<dbReference type="AlphaFoldDB" id="A0A0F7ZKL3"/>
<proteinExistence type="inferred from homology"/>
<dbReference type="InterPro" id="IPR013786">
    <property type="entry name" value="AcylCoA_DH/ox_N"/>
</dbReference>
<dbReference type="SUPFAM" id="SSF56645">
    <property type="entry name" value="Acyl-CoA dehydrogenase NM domain-like"/>
    <property type="match status" value="1"/>
</dbReference>
<protein>
    <recommendedName>
        <fullName evidence="11">Acyl-CoA dehydrogenase/oxidase N-terminal domain-containing protein</fullName>
    </recommendedName>
</protein>
<evidence type="ECO:0000256" key="3">
    <source>
        <dbReference type="ARBA" id="ARBA00022630"/>
    </source>
</evidence>
<dbReference type="InterPro" id="IPR009075">
    <property type="entry name" value="AcylCo_DH/oxidase_C"/>
</dbReference>
<dbReference type="GO" id="GO:0006552">
    <property type="term" value="P:L-leucine catabolic process"/>
    <property type="evidence" value="ECO:0007669"/>
    <property type="project" value="TreeGrafter"/>
</dbReference>
<evidence type="ECO:0000313" key="9">
    <source>
        <dbReference type="EMBL" id="KJZ75361.1"/>
    </source>
</evidence>
<evidence type="ECO:0000256" key="2">
    <source>
        <dbReference type="ARBA" id="ARBA00009347"/>
    </source>
</evidence>
<feature type="domain" description="Acyl-CoA dehydrogenase/oxidase C-terminal" evidence="6">
    <location>
        <begin position="154"/>
        <end position="280"/>
    </location>
</feature>
<keyword evidence="4 5" id="KW-0274">FAD</keyword>
<dbReference type="InterPro" id="IPR009100">
    <property type="entry name" value="AcylCoA_DH/oxidase_NM_dom_sf"/>
</dbReference>
<dbReference type="Pfam" id="PF00441">
    <property type="entry name" value="Acyl-CoA_dh_1"/>
    <property type="match status" value="1"/>
</dbReference>
<dbReference type="GO" id="GO:0050660">
    <property type="term" value="F:flavin adenine dinucleotide binding"/>
    <property type="evidence" value="ECO:0007669"/>
    <property type="project" value="InterPro"/>
</dbReference>
<dbReference type="GO" id="GO:0008470">
    <property type="term" value="F:3-methylbutanoyl-CoA dehydrogenase activity"/>
    <property type="evidence" value="ECO:0007669"/>
    <property type="project" value="TreeGrafter"/>
</dbReference>
<dbReference type="Pfam" id="PF02771">
    <property type="entry name" value="Acyl-CoA_dh_N"/>
    <property type="match status" value="1"/>
</dbReference>
<dbReference type="Gene3D" id="1.10.540.10">
    <property type="entry name" value="Acyl-CoA dehydrogenase/oxidase, N-terminal domain"/>
    <property type="match status" value="1"/>
</dbReference>
<dbReference type="Gene3D" id="2.40.110.10">
    <property type="entry name" value="Butyryl-CoA Dehydrogenase, subunit A, domain 2"/>
    <property type="match status" value="1"/>
</dbReference>
<dbReference type="Pfam" id="PF02770">
    <property type="entry name" value="Acyl-CoA_dh_M"/>
    <property type="match status" value="1"/>
</dbReference>
<dbReference type="Gene3D" id="1.20.140.10">
    <property type="entry name" value="Butyryl-CoA Dehydrogenase, subunit A, domain 3"/>
    <property type="match status" value="1"/>
</dbReference>
<dbReference type="EMBL" id="KQ030518">
    <property type="protein sequence ID" value="KJZ75361.1"/>
    <property type="molecule type" value="Genomic_DNA"/>
</dbReference>
<evidence type="ECO:0000259" key="6">
    <source>
        <dbReference type="Pfam" id="PF00441"/>
    </source>
</evidence>
<evidence type="ECO:0000256" key="5">
    <source>
        <dbReference type="RuleBase" id="RU362125"/>
    </source>
</evidence>
<organism evidence="9 10">
    <name type="scientific">Hirsutella minnesotensis 3608</name>
    <dbReference type="NCBI Taxonomy" id="1043627"/>
    <lineage>
        <taxon>Eukaryota</taxon>
        <taxon>Fungi</taxon>
        <taxon>Dikarya</taxon>
        <taxon>Ascomycota</taxon>
        <taxon>Pezizomycotina</taxon>
        <taxon>Sordariomycetes</taxon>
        <taxon>Hypocreomycetidae</taxon>
        <taxon>Hypocreales</taxon>
        <taxon>Ophiocordycipitaceae</taxon>
        <taxon>Hirsutella</taxon>
    </lineage>
</organism>
<evidence type="ECO:0000313" key="10">
    <source>
        <dbReference type="Proteomes" id="UP000054481"/>
    </source>
</evidence>
<sequence>MEELSRASASIGLCFAAHSQFCMNHIQLNGSQKQKERYLPRLISGASVGALAVSEVQAGGDLASMRTKARAVHGGYILDGYKVCVTNGRDADIIIVYARTGPHGISGGITAFLVDTDSRGFSYLRKEHGLGSSANACLFSSVFVPHENVIGSINRGLEILVKGVTLGRLVLSSGPLALMQAVLDMVSPLMLTRRFSNTQAVSSAYVEGLVAGIYTKLQASRGYTYSTANMVDDDGLICPQDCAGALSHSTESAAKCALDAIEILGEIGCSENGLSYRLLRE</sequence>